<feature type="compositionally biased region" description="Basic and acidic residues" evidence="1">
    <location>
        <begin position="94"/>
        <end position="174"/>
    </location>
</feature>
<evidence type="ECO:0000313" key="3">
    <source>
        <dbReference type="EMBL" id="MBK7676574.1"/>
    </source>
</evidence>
<gene>
    <name evidence="3" type="ORF">IPJ27_18420</name>
</gene>
<dbReference type="SUPFAM" id="SSF110997">
    <property type="entry name" value="Sporulation related repeat"/>
    <property type="match status" value="1"/>
</dbReference>
<feature type="region of interest" description="Disordered" evidence="1">
    <location>
        <begin position="1"/>
        <end position="195"/>
    </location>
</feature>
<dbReference type="InterPro" id="IPR007730">
    <property type="entry name" value="SPOR-like_dom"/>
</dbReference>
<dbReference type="EMBL" id="JADJMH010000020">
    <property type="protein sequence ID" value="MBK7676574.1"/>
    <property type="molecule type" value="Genomic_DNA"/>
</dbReference>
<feature type="compositionally biased region" description="Low complexity" evidence="1">
    <location>
        <begin position="28"/>
        <end position="43"/>
    </location>
</feature>
<organism evidence="3 4">
    <name type="scientific">Candidatus Accumulibacter proximus</name>
    <dbReference type="NCBI Taxonomy" id="2954385"/>
    <lineage>
        <taxon>Bacteria</taxon>
        <taxon>Pseudomonadati</taxon>
        <taxon>Pseudomonadota</taxon>
        <taxon>Betaproteobacteria</taxon>
        <taxon>Candidatus Accumulibacter</taxon>
    </lineage>
</organism>
<accession>A0A935Q089</accession>
<sequence length="271" mass="27963">MDEEPKRPIQDVQIRIPGQDQVPFQPKGLAEGAAPSLSAAASEVGGEKHSARASSAGEATAVTEKAAVIAAAEPSGKTDEKANEKKPAKSANKPPEKADKKGVKSAEKMPEKPAEKKVIKPAEKAPEKAVEKQAARVTDKVPEKPPVKKVDKPAEKPPETGAEEAGKPPGDDVQRSGTVPAGKPSEAAPARSGAGGPAVILIGAFANPENAKQLQGKINGAGVSTYTEILDTPDGKKTRVRAGPFPNREAAEKALDKLKKIGVSGVVAGRQ</sequence>
<evidence type="ECO:0000256" key="1">
    <source>
        <dbReference type="SAM" id="MobiDB-lite"/>
    </source>
</evidence>
<feature type="compositionally biased region" description="Low complexity" evidence="1">
    <location>
        <begin position="56"/>
        <end position="73"/>
    </location>
</feature>
<evidence type="ECO:0000313" key="4">
    <source>
        <dbReference type="Proteomes" id="UP000697998"/>
    </source>
</evidence>
<comment type="caution">
    <text evidence="3">The sequence shown here is derived from an EMBL/GenBank/DDBJ whole genome shotgun (WGS) entry which is preliminary data.</text>
</comment>
<dbReference type="AlphaFoldDB" id="A0A935Q089"/>
<dbReference type="InterPro" id="IPR036680">
    <property type="entry name" value="SPOR-like_sf"/>
</dbReference>
<dbReference type="Gene3D" id="3.30.70.1070">
    <property type="entry name" value="Sporulation related repeat"/>
    <property type="match status" value="1"/>
</dbReference>
<protein>
    <submittedName>
        <fullName evidence="3">SPOR domain-containing protein</fullName>
    </submittedName>
</protein>
<reference evidence="3 4" key="1">
    <citation type="submission" date="2020-10" db="EMBL/GenBank/DDBJ databases">
        <title>Connecting structure to function with the recovery of over 1000 high-quality activated sludge metagenome-assembled genomes encoding full-length rRNA genes using long-read sequencing.</title>
        <authorList>
            <person name="Singleton C.M."/>
            <person name="Petriglieri F."/>
            <person name="Kristensen J.M."/>
            <person name="Kirkegaard R.H."/>
            <person name="Michaelsen T.Y."/>
            <person name="Andersen M.H."/>
            <person name="Karst S.M."/>
            <person name="Dueholm M.S."/>
            <person name="Nielsen P.H."/>
            <person name="Albertsen M."/>
        </authorList>
    </citation>
    <scope>NUCLEOTIDE SEQUENCE [LARGE SCALE GENOMIC DNA]</scope>
    <source>
        <strain evidence="3">EsbW_18-Q3-R4-48_BATAC.285</strain>
    </source>
</reference>
<name>A0A935Q089_9PROT</name>
<evidence type="ECO:0000259" key="2">
    <source>
        <dbReference type="PROSITE" id="PS51724"/>
    </source>
</evidence>
<dbReference type="PROSITE" id="PS51724">
    <property type="entry name" value="SPOR"/>
    <property type="match status" value="1"/>
</dbReference>
<feature type="compositionally biased region" description="Basic and acidic residues" evidence="1">
    <location>
        <begin position="76"/>
        <end position="87"/>
    </location>
</feature>
<feature type="domain" description="SPOR" evidence="2">
    <location>
        <begin position="192"/>
        <end position="271"/>
    </location>
</feature>
<dbReference type="Pfam" id="PF05036">
    <property type="entry name" value="SPOR"/>
    <property type="match status" value="1"/>
</dbReference>
<proteinExistence type="predicted"/>
<dbReference type="GO" id="GO:0042834">
    <property type="term" value="F:peptidoglycan binding"/>
    <property type="evidence" value="ECO:0007669"/>
    <property type="project" value="InterPro"/>
</dbReference>
<dbReference type="Proteomes" id="UP000697998">
    <property type="component" value="Unassembled WGS sequence"/>
</dbReference>